<dbReference type="AlphaFoldDB" id="A0AAU7K6L5"/>
<dbReference type="InterPro" id="IPR027417">
    <property type="entry name" value="P-loop_NTPase"/>
</dbReference>
<evidence type="ECO:0008006" key="2">
    <source>
        <dbReference type="Google" id="ProtNLM"/>
    </source>
</evidence>
<organism evidence="1">
    <name type="scientific">Pedobacter sp. KACC 23697</name>
    <dbReference type="NCBI Taxonomy" id="3149230"/>
    <lineage>
        <taxon>Bacteria</taxon>
        <taxon>Pseudomonadati</taxon>
        <taxon>Bacteroidota</taxon>
        <taxon>Sphingobacteriia</taxon>
        <taxon>Sphingobacteriales</taxon>
        <taxon>Sphingobacteriaceae</taxon>
        <taxon>Pedobacter</taxon>
    </lineage>
</organism>
<reference evidence="1" key="1">
    <citation type="submission" date="2024-05" db="EMBL/GenBank/DDBJ databases">
        <authorList>
            <person name="Kim S."/>
            <person name="Heo J."/>
            <person name="Choi H."/>
            <person name="Choi Y."/>
            <person name="Kwon S.-W."/>
            <person name="Kim Y."/>
        </authorList>
    </citation>
    <scope>NUCLEOTIDE SEQUENCE</scope>
    <source>
        <strain evidence="1">KACC 23697</strain>
    </source>
</reference>
<sequence>MMEAKLINEMKSAIAGQQHFVLETPLSDPYYWIYLNLFEDAGYHIQINYLCLDTVEHCKARVQQRVSEGGHAVSPETIKGVYNMNLVHINSQIASFKRLEFYDGTIIQLCFV</sequence>
<accession>A0AAU7K6L5</accession>
<dbReference type="PANTHER" id="PTHR39206:SF1">
    <property type="entry name" value="SLL8004 PROTEIN"/>
    <property type="match status" value="1"/>
</dbReference>
<dbReference type="EMBL" id="CP157485">
    <property type="protein sequence ID" value="XBO48332.1"/>
    <property type="molecule type" value="Genomic_DNA"/>
</dbReference>
<dbReference type="RefSeq" id="WP_406825715.1">
    <property type="nucleotide sequence ID" value="NZ_CP157485.1"/>
</dbReference>
<protein>
    <recommendedName>
        <fullName evidence="2">AAA family ATPase</fullName>
    </recommendedName>
</protein>
<dbReference type="PANTHER" id="PTHR39206">
    <property type="entry name" value="SLL8004 PROTEIN"/>
    <property type="match status" value="1"/>
</dbReference>
<dbReference type="Gene3D" id="3.40.50.300">
    <property type="entry name" value="P-loop containing nucleotide triphosphate hydrolases"/>
    <property type="match status" value="1"/>
</dbReference>
<gene>
    <name evidence="1" type="ORF">ABEG20_01795</name>
</gene>
<name>A0AAU7K6L5_9SPHI</name>
<evidence type="ECO:0000313" key="1">
    <source>
        <dbReference type="EMBL" id="XBO48332.1"/>
    </source>
</evidence>
<proteinExistence type="predicted"/>